<sequence length="143" mass="15443">MKPDNEKLINDFLAHADDLGDDITADVKEMLGIVPFIFPILRDRPEVFALSAIADYRTSRPASLDPKTAELIAVAAAAGAGAESCLKVHMGAALKEGASRDEILDVLLIAAMIGKTRVLASSLRRFREVCDEGQAPERQAPER</sequence>
<dbReference type="InterPro" id="IPR029032">
    <property type="entry name" value="AhpD-like"/>
</dbReference>
<dbReference type="EMBL" id="WBKO01000002">
    <property type="protein sequence ID" value="MDV2482570.1"/>
    <property type="molecule type" value="Genomic_DNA"/>
</dbReference>
<dbReference type="SUPFAM" id="SSF69118">
    <property type="entry name" value="AhpD-like"/>
    <property type="match status" value="1"/>
</dbReference>
<evidence type="ECO:0000313" key="2">
    <source>
        <dbReference type="EMBL" id="MDV2482570.1"/>
    </source>
</evidence>
<dbReference type="NCBIfam" id="TIGR00778">
    <property type="entry name" value="ahpD_dom"/>
    <property type="match status" value="1"/>
</dbReference>
<feature type="domain" description="Carboxymuconolactone decarboxylase-like" evidence="1">
    <location>
        <begin position="55"/>
        <end position="123"/>
    </location>
</feature>
<organism evidence="2 3">
    <name type="scientific">Methanoculleus caldifontis</name>
    <dbReference type="NCBI Taxonomy" id="2651577"/>
    <lineage>
        <taxon>Archaea</taxon>
        <taxon>Methanobacteriati</taxon>
        <taxon>Methanobacteriota</taxon>
        <taxon>Stenosarchaea group</taxon>
        <taxon>Methanomicrobia</taxon>
        <taxon>Methanomicrobiales</taxon>
        <taxon>Methanomicrobiaceae</taxon>
        <taxon>Methanoculleus</taxon>
    </lineage>
</organism>
<gene>
    <name evidence="2" type="ORF">F8E02_11270</name>
</gene>
<accession>A0ABU3X457</accession>
<reference evidence="2 3" key="1">
    <citation type="submission" date="2019-10" db="EMBL/GenBank/DDBJ databases">
        <title>Isolation and characterization of Methanoculleus sp. Wushi-C6 from a hot spring well.</title>
        <authorList>
            <person name="Chen S.-C."/>
            <person name="Lan Z.-H."/>
            <person name="You Y.-T."/>
            <person name="Lai M.-C."/>
        </authorList>
    </citation>
    <scope>NUCLEOTIDE SEQUENCE [LARGE SCALE GENOMIC DNA]</scope>
    <source>
        <strain evidence="2 3">Wushi-C6</strain>
    </source>
</reference>
<name>A0ABU3X457_9EURY</name>
<dbReference type="RefSeq" id="WP_317065674.1">
    <property type="nucleotide sequence ID" value="NZ_WBKO01000002.1"/>
</dbReference>
<dbReference type="InterPro" id="IPR004675">
    <property type="entry name" value="AhpD_core"/>
</dbReference>
<keyword evidence="3" id="KW-1185">Reference proteome</keyword>
<dbReference type="PANTHER" id="PTHR33930">
    <property type="entry name" value="ALKYL HYDROPEROXIDE REDUCTASE AHPD"/>
    <property type="match status" value="1"/>
</dbReference>
<protein>
    <submittedName>
        <fullName evidence="2">Carboxymuconolactone decarboxylase family protein</fullName>
    </submittedName>
</protein>
<evidence type="ECO:0000259" key="1">
    <source>
        <dbReference type="Pfam" id="PF02627"/>
    </source>
</evidence>
<proteinExistence type="predicted"/>
<dbReference type="Proteomes" id="UP001281203">
    <property type="component" value="Unassembled WGS sequence"/>
</dbReference>
<dbReference type="Gene3D" id="1.20.1290.10">
    <property type="entry name" value="AhpD-like"/>
    <property type="match status" value="1"/>
</dbReference>
<dbReference type="InterPro" id="IPR003779">
    <property type="entry name" value="CMD-like"/>
</dbReference>
<evidence type="ECO:0000313" key="3">
    <source>
        <dbReference type="Proteomes" id="UP001281203"/>
    </source>
</evidence>
<dbReference type="Pfam" id="PF02627">
    <property type="entry name" value="CMD"/>
    <property type="match status" value="1"/>
</dbReference>
<comment type="caution">
    <text evidence="2">The sequence shown here is derived from an EMBL/GenBank/DDBJ whole genome shotgun (WGS) entry which is preliminary data.</text>
</comment>
<dbReference type="PANTHER" id="PTHR33930:SF2">
    <property type="entry name" value="BLR3452 PROTEIN"/>
    <property type="match status" value="1"/>
</dbReference>